<evidence type="ECO:0000313" key="2">
    <source>
        <dbReference type="Proteomes" id="UP001066276"/>
    </source>
</evidence>
<dbReference type="EMBL" id="JANPWB010000010">
    <property type="protein sequence ID" value="KAJ1142673.1"/>
    <property type="molecule type" value="Genomic_DNA"/>
</dbReference>
<organism evidence="1 2">
    <name type="scientific">Pleurodeles waltl</name>
    <name type="common">Iberian ribbed newt</name>
    <dbReference type="NCBI Taxonomy" id="8319"/>
    <lineage>
        <taxon>Eukaryota</taxon>
        <taxon>Metazoa</taxon>
        <taxon>Chordata</taxon>
        <taxon>Craniata</taxon>
        <taxon>Vertebrata</taxon>
        <taxon>Euteleostomi</taxon>
        <taxon>Amphibia</taxon>
        <taxon>Batrachia</taxon>
        <taxon>Caudata</taxon>
        <taxon>Salamandroidea</taxon>
        <taxon>Salamandridae</taxon>
        <taxon>Pleurodelinae</taxon>
        <taxon>Pleurodeles</taxon>
    </lineage>
</organism>
<dbReference type="AlphaFoldDB" id="A0AAV7QRD3"/>
<gene>
    <name evidence="1" type="ORF">NDU88_008986</name>
</gene>
<sequence length="88" mass="9114">MAGGTPLVRSAVPIISYRDPGCQTAVHPRNRKWQCPDDAGGSLRLERGVGPGRVGATSAHAAGPMRHLPAGAATFRPQIGWLECVGGS</sequence>
<comment type="caution">
    <text evidence="1">The sequence shown here is derived from an EMBL/GenBank/DDBJ whole genome shotgun (WGS) entry which is preliminary data.</text>
</comment>
<protein>
    <submittedName>
        <fullName evidence="1">Uncharacterized protein</fullName>
    </submittedName>
</protein>
<proteinExistence type="predicted"/>
<keyword evidence="2" id="KW-1185">Reference proteome</keyword>
<dbReference type="Proteomes" id="UP001066276">
    <property type="component" value="Chromosome 6"/>
</dbReference>
<reference evidence="1" key="1">
    <citation type="journal article" date="2022" name="bioRxiv">
        <title>Sequencing and chromosome-scale assembly of the giantPleurodeles waltlgenome.</title>
        <authorList>
            <person name="Brown T."/>
            <person name="Elewa A."/>
            <person name="Iarovenko S."/>
            <person name="Subramanian E."/>
            <person name="Araus A.J."/>
            <person name="Petzold A."/>
            <person name="Susuki M."/>
            <person name="Suzuki K.-i.T."/>
            <person name="Hayashi T."/>
            <person name="Toyoda A."/>
            <person name="Oliveira C."/>
            <person name="Osipova E."/>
            <person name="Leigh N.D."/>
            <person name="Simon A."/>
            <person name="Yun M.H."/>
        </authorList>
    </citation>
    <scope>NUCLEOTIDE SEQUENCE</scope>
    <source>
        <strain evidence="1">20211129_DDA</strain>
        <tissue evidence="1">Liver</tissue>
    </source>
</reference>
<accession>A0AAV7QRD3</accession>
<name>A0AAV7QRD3_PLEWA</name>
<evidence type="ECO:0000313" key="1">
    <source>
        <dbReference type="EMBL" id="KAJ1142673.1"/>
    </source>
</evidence>